<proteinExistence type="inferred from homology"/>
<gene>
    <name evidence="10" type="ORF">LCGC14_0626650</name>
</gene>
<dbReference type="InterPro" id="IPR050250">
    <property type="entry name" value="Macrolide_Exporter_MacB"/>
</dbReference>
<dbReference type="AlphaFoldDB" id="A0A0F9RMM9"/>
<evidence type="ECO:0000256" key="7">
    <source>
        <dbReference type="SAM" id="Phobius"/>
    </source>
</evidence>
<reference evidence="10" key="1">
    <citation type="journal article" date="2015" name="Nature">
        <title>Complex archaea that bridge the gap between prokaryotes and eukaryotes.</title>
        <authorList>
            <person name="Spang A."/>
            <person name="Saw J.H."/>
            <person name="Jorgensen S.L."/>
            <person name="Zaremba-Niedzwiedzka K."/>
            <person name="Martijn J."/>
            <person name="Lind A.E."/>
            <person name="van Eijk R."/>
            <person name="Schleper C."/>
            <person name="Guy L."/>
            <person name="Ettema T.J."/>
        </authorList>
    </citation>
    <scope>NUCLEOTIDE SEQUENCE</scope>
</reference>
<dbReference type="Pfam" id="PF12704">
    <property type="entry name" value="MacB_PCD"/>
    <property type="match status" value="1"/>
</dbReference>
<feature type="domain" description="MacB-like periplasmic core" evidence="9">
    <location>
        <begin position="21"/>
        <end position="228"/>
    </location>
</feature>
<feature type="transmembrane region" description="Helical" evidence="7">
    <location>
        <begin position="277"/>
        <end position="305"/>
    </location>
</feature>
<dbReference type="PANTHER" id="PTHR30572">
    <property type="entry name" value="MEMBRANE COMPONENT OF TRANSPORTER-RELATED"/>
    <property type="match status" value="1"/>
</dbReference>
<evidence type="ECO:0000259" key="9">
    <source>
        <dbReference type="Pfam" id="PF12704"/>
    </source>
</evidence>
<dbReference type="InterPro" id="IPR025857">
    <property type="entry name" value="MacB_PCD"/>
</dbReference>
<protein>
    <recommendedName>
        <fullName evidence="11">ABC3 transporter permease protein domain-containing protein</fullName>
    </recommendedName>
</protein>
<keyword evidence="4 7" id="KW-1133">Transmembrane helix</keyword>
<evidence type="ECO:0000256" key="2">
    <source>
        <dbReference type="ARBA" id="ARBA00022475"/>
    </source>
</evidence>
<evidence type="ECO:0000256" key="5">
    <source>
        <dbReference type="ARBA" id="ARBA00023136"/>
    </source>
</evidence>
<dbReference type="GO" id="GO:0005886">
    <property type="term" value="C:plasma membrane"/>
    <property type="evidence" value="ECO:0007669"/>
    <property type="project" value="UniProtKB-SubCell"/>
</dbReference>
<feature type="domain" description="ABC3 transporter permease C-terminal" evidence="8">
    <location>
        <begin position="285"/>
        <end position="402"/>
    </location>
</feature>
<accession>A0A0F9RMM9</accession>
<feature type="transmembrane region" description="Helical" evidence="7">
    <location>
        <begin position="21"/>
        <end position="41"/>
    </location>
</feature>
<feature type="transmembrane region" description="Helical" evidence="7">
    <location>
        <begin position="372"/>
        <end position="392"/>
    </location>
</feature>
<evidence type="ECO:0000256" key="1">
    <source>
        <dbReference type="ARBA" id="ARBA00004651"/>
    </source>
</evidence>
<evidence type="ECO:0000259" key="8">
    <source>
        <dbReference type="Pfam" id="PF02687"/>
    </source>
</evidence>
<keyword evidence="3 7" id="KW-0812">Transmembrane</keyword>
<dbReference type="Pfam" id="PF02687">
    <property type="entry name" value="FtsX"/>
    <property type="match status" value="1"/>
</dbReference>
<keyword evidence="2" id="KW-1003">Cell membrane</keyword>
<feature type="transmembrane region" description="Helical" evidence="7">
    <location>
        <begin position="326"/>
        <end position="352"/>
    </location>
</feature>
<evidence type="ECO:0000256" key="3">
    <source>
        <dbReference type="ARBA" id="ARBA00022692"/>
    </source>
</evidence>
<sequence length="409" mass="45759">MFSRDNWKEIFQTIQKNKLRTFLSGFTVALGIFIFVALFGLGNGLKNTFQEFFGNDATNVFYLYPGRTSMPYKGYKSGRTIEFDNSDIKDINKNFAMFLEYSTPRIQRQDTVRFMNESNSYATQGVAPSHQLAENTIMMKGRYLNDSDIMSKNKYAVIGRLVEEDLFRGKNALGKYIDIGGSAFKVIGVFQDDGGDDEERIIFMPYTTRQLIEMNNDKVGQLIVGFKPELGYEGAMAFDASLDKFLREKKYINPADENGIYIRNVAEQLKQNQQLAVVLQLIVSFVAFGTIIAGIIGISNIMVFVVKERTKELGIRKALGATPKSVIGTILLESIFITTVFGFIGMIIGVAVLSSLGETLEDYFIKNPYIDMPVAIFATIALIIFGGIAGYIPARRAAKIKPIVALRDE</sequence>
<comment type="subcellular location">
    <subcellularLocation>
        <location evidence="1">Cell membrane</location>
        <topology evidence="1">Multi-pass membrane protein</topology>
    </subcellularLocation>
</comment>
<evidence type="ECO:0008006" key="11">
    <source>
        <dbReference type="Google" id="ProtNLM"/>
    </source>
</evidence>
<dbReference type="GO" id="GO:0022857">
    <property type="term" value="F:transmembrane transporter activity"/>
    <property type="evidence" value="ECO:0007669"/>
    <property type="project" value="TreeGrafter"/>
</dbReference>
<organism evidence="10">
    <name type="scientific">marine sediment metagenome</name>
    <dbReference type="NCBI Taxonomy" id="412755"/>
    <lineage>
        <taxon>unclassified sequences</taxon>
        <taxon>metagenomes</taxon>
        <taxon>ecological metagenomes</taxon>
    </lineage>
</organism>
<dbReference type="EMBL" id="LAZR01001082">
    <property type="protein sequence ID" value="KKN51052.1"/>
    <property type="molecule type" value="Genomic_DNA"/>
</dbReference>
<evidence type="ECO:0000313" key="10">
    <source>
        <dbReference type="EMBL" id="KKN51052.1"/>
    </source>
</evidence>
<keyword evidence="5 7" id="KW-0472">Membrane</keyword>
<evidence type="ECO:0000256" key="6">
    <source>
        <dbReference type="ARBA" id="ARBA00038076"/>
    </source>
</evidence>
<dbReference type="PANTHER" id="PTHR30572:SF4">
    <property type="entry name" value="ABC TRANSPORTER PERMEASE YTRF"/>
    <property type="match status" value="1"/>
</dbReference>
<comment type="caution">
    <text evidence="10">The sequence shown here is derived from an EMBL/GenBank/DDBJ whole genome shotgun (WGS) entry which is preliminary data.</text>
</comment>
<comment type="similarity">
    <text evidence="6">Belongs to the ABC-4 integral membrane protein family.</text>
</comment>
<dbReference type="InterPro" id="IPR003838">
    <property type="entry name" value="ABC3_permease_C"/>
</dbReference>
<name>A0A0F9RMM9_9ZZZZ</name>
<evidence type="ECO:0000256" key="4">
    <source>
        <dbReference type="ARBA" id="ARBA00022989"/>
    </source>
</evidence>